<sequence length="105" mass="11621">MRVLVAAQAPKADTRLASLVPDFLKAAANSLHDDVAALREAGKEPVFIPDNSHYNDQFLFIGANSEIPSVVEAREKHMPDFVERDPPDKRWRGIADLEPGTERNG</sequence>
<name>A0ACC1SNI1_9HYPO</name>
<comment type="caution">
    <text evidence="1">The sequence shown here is derived from an EMBL/GenBank/DDBJ whole genome shotgun (WGS) entry which is preliminary data.</text>
</comment>
<gene>
    <name evidence="1" type="ORF">NM208_g3695</name>
</gene>
<dbReference type="Proteomes" id="UP001148629">
    <property type="component" value="Unassembled WGS sequence"/>
</dbReference>
<evidence type="ECO:0000313" key="1">
    <source>
        <dbReference type="EMBL" id="KAJ3543203.1"/>
    </source>
</evidence>
<dbReference type="EMBL" id="JANRMS010000256">
    <property type="protein sequence ID" value="KAJ3543203.1"/>
    <property type="molecule type" value="Genomic_DNA"/>
</dbReference>
<evidence type="ECO:0000313" key="2">
    <source>
        <dbReference type="Proteomes" id="UP001148629"/>
    </source>
</evidence>
<reference evidence="1" key="1">
    <citation type="submission" date="2022-08" db="EMBL/GenBank/DDBJ databases">
        <title>Genome Sequence of Fusarium decemcellulare.</title>
        <authorList>
            <person name="Buettner E."/>
        </authorList>
    </citation>
    <scope>NUCLEOTIDE SEQUENCE</scope>
    <source>
        <strain evidence="1">Babe19</strain>
    </source>
</reference>
<accession>A0ACC1SNI1</accession>
<protein>
    <submittedName>
        <fullName evidence="1">Uncharacterized protein</fullName>
    </submittedName>
</protein>
<proteinExistence type="predicted"/>
<keyword evidence="2" id="KW-1185">Reference proteome</keyword>
<organism evidence="1 2">
    <name type="scientific">Fusarium decemcellulare</name>
    <dbReference type="NCBI Taxonomy" id="57161"/>
    <lineage>
        <taxon>Eukaryota</taxon>
        <taxon>Fungi</taxon>
        <taxon>Dikarya</taxon>
        <taxon>Ascomycota</taxon>
        <taxon>Pezizomycotina</taxon>
        <taxon>Sordariomycetes</taxon>
        <taxon>Hypocreomycetidae</taxon>
        <taxon>Hypocreales</taxon>
        <taxon>Nectriaceae</taxon>
        <taxon>Fusarium</taxon>
        <taxon>Fusarium decemcellulare species complex</taxon>
    </lineage>
</organism>